<proteinExistence type="predicted"/>
<feature type="region of interest" description="Disordered" evidence="2">
    <location>
        <begin position="655"/>
        <end position="746"/>
    </location>
</feature>
<feature type="compositionally biased region" description="Basic and acidic residues" evidence="2">
    <location>
        <begin position="888"/>
        <end position="917"/>
    </location>
</feature>
<feature type="compositionally biased region" description="Basic and acidic residues" evidence="2">
    <location>
        <begin position="655"/>
        <end position="666"/>
    </location>
</feature>
<keyword evidence="4" id="KW-1185">Reference proteome</keyword>
<dbReference type="Proteomes" id="UP001521074">
    <property type="component" value="Unassembled WGS sequence"/>
</dbReference>
<organism evidence="3 4">
    <name type="scientific">Acetobacter sicerae</name>
    <dbReference type="NCBI Taxonomy" id="85325"/>
    <lineage>
        <taxon>Bacteria</taxon>
        <taxon>Pseudomonadati</taxon>
        <taxon>Pseudomonadota</taxon>
        <taxon>Alphaproteobacteria</taxon>
        <taxon>Acetobacterales</taxon>
        <taxon>Acetobacteraceae</taxon>
        <taxon>Acetobacter</taxon>
    </lineage>
</organism>
<evidence type="ECO:0000313" key="3">
    <source>
        <dbReference type="EMBL" id="MCE0742819.1"/>
    </source>
</evidence>
<comment type="caution">
    <text evidence="3">The sequence shown here is derived from an EMBL/GenBank/DDBJ whole genome shotgun (WGS) entry which is preliminary data.</text>
</comment>
<accession>A0ABS8VUR0</accession>
<protein>
    <submittedName>
        <fullName evidence="3">DUF4175 domain-containing protein</fullName>
    </submittedName>
</protein>
<feature type="compositionally biased region" description="Gly residues" evidence="2">
    <location>
        <begin position="832"/>
        <end position="845"/>
    </location>
</feature>
<evidence type="ECO:0000256" key="2">
    <source>
        <dbReference type="SAM" id="MobiDB-lite"/>
    </source>
</evidence>
<dbReference type="InterPro" id="IPR012683">
    <property type="entry name" value="CHP02302_TM"/>
</dbReference>
<gene>
    <name evidence="3" type="ORF">LWC05_02755</name>
</gene>
<dbReference type="EMBL" id="JAJSOJ010000008">
    <property type="protein sequence ID" value="MCE0742819.1"/>
    <property type="molecule type" value="Genomic_DNA"/>
</dbReference>
<evidence type="ECO:0000256" key="1">
    <source>
        <dbReference type="SAM" id="Coils"/>
    </source>
</evidence>
<feature type="compositionally biased region" description="Low complexity" evidence="2">
    <location>
        <begin position="701"/>
        <end position="724"/>
    </location>
</feature>
<evidence type="ECO:0000313" key="4">
    <source>
        <dbReference type="Proteomes" id="UP001521074"/>
    </source>
</evidence>
<dbReference type="Pfam" id="PF13779">
    <property type="entry name" value="DUF4175"/>
    <property type="match status" value="1"/>
</dbReference>
<feature type="compositionally biased region" description="Polar residues" evidence="2">
    <location>
        <begin position="667"/>
        <end position="685"/>
    </location>
</feature>
<reference evidence="3 4" key="1">
    <citation type="submission" date="2021-12" db="EMBL/GenBank/DDBJ databases">
        <title>Genome sequence of Acetobacter sicerae DmPark20a_162.</title>
        <authorList>
            <person name="Chaston J.M."/>
        </authorList>
    </citation>
    <scope>NUCLEOTIDE SEQUENCE [LARGE SCALE GENOMIC DNA]</scope>
    <source>
        <strain evidence="3 4">DmPark20a_162</strain>
    </source>
</reference>
<feature type="coiled-coil region" evidence="1">
    <location>
        <begin position="593"/>
        <end position="638"/>
    </location>
</feature>
<feature type="region of interest" description="Disordered" evidence="2">
    <location>
        <begin position="798"/>
        <end position="917"/>
    </location>
</feature>
<sequence>MSIAPPEQIKNAGLPDETKRAADLADVRRKAHSVLVVERVAGLLAPAASVAGLYCVAGFLRIPQTMPDWLHAVVEVGSLGAVVWLGRRGLKQYIPPSQMEVDRRIEQVSGLRNRPLGSMTDRSSGVGSDILWNAYQERLLKSLGPLRSGWPELSSLRNNRFLPVVVLAVIGTGVWAGGHAPGRLAAAFIPGIDDPDVPLAHVEAWITPPSYAPSAPVFLADGAAHVPAVPEGSVLVSTVTGTRSTPHLEGGFSNETMQALGQHSWRIQADLDHSGSFVVNSRGRTLASWQLTVTPDALPQVAWGQNPGGEKGGRRTRFPYDAHHAYGLGSLVVEIRLAHPGLLTRSRVLTVPVPLKGHPVSAKGVIGPDLSDDPWAGEEVSATLVATSVSKKVARSPIATFRLGSRTFKSPVAKAVLDLRRRLALGDERRHAAAEDLAAIGETPGPIDQNTGTFLNLTSIVALLDNRDVEDSDARNEAVGRLWDLALDIEDQLHGGKQSAQASIDVRAAQEAVSEQLRHMREDNAHGTEDQAELKRRMDALRAAIGRKMQALAEQAMRDGTAIPDLPGLTKSGDRAFQKLMERLQGDAAEGHEDGAMDKLQQLEDSIEKMRNATPQDMAQLAQQMMAQQKLKEQAESLGDLVKQQSSLLDHAQARLDRDQRRRDESAASQPPSEDSDLGSMSTSELLRRLGLVPPDGSDGPTQQPEGEAQAPAPQEPAQSTQPADADRNGQAVAAEADQKRSDGAAQHALMRATEELGSEFKELSGKEVPAFGEAGKAMKDARHALAADNDPDAVKAETAALKALQQGRNQMRKALQGKGGGSGSTSFLPSFGGGSSQGKDGQSGSGDEENGDPGEGQSGDEQNSDRDPLGRATGEGGDATPNAGGDRLPEKMSRERAQAIEEELRRRDSDRTRPKEELDYLDRLLKSF</sequence>
<dbReference type="RefSeq" id="WP_232876338.1">
    <property type="nucleotide sequence ID" value="NZ_JAJSOJ010000008.1"/>
</dbReference>
<keyword evidence="1" id="KW-0175">Coiled coil</keyword>
<name>A0ABS8VUR0_9PROT</name>